<dbReference type="EC" id="1.13.11.20" evidence="3 12"/>
<dbReference type="InterPro" id="IPR010300">
    <property type="entry name" value="CDO_1"/>
</dbReference>
<evidence type="ECO:0000256" key="12">
    <source>
        <dbReference type="RuleBase" id="RU366010"/>
    </source>
</evidence>
<evidence type="ECO:0000256" key="2">
    <source>
        <dbReference type="ARBA" id="ARBA00006622"/>
    </source>
</evidence>
<dbReference type="Pfam" id="PF05995">
    <property type="entry name" value="CDO_I"/>
    <property type="match status" value="1"/>
</dbReference>
<accession>A0A9W8PPD2</accession>
<dbReference type="PANTHER" id="PTHR12918">
    <property type="entry name" value="CYSTEINE DIOXYGENASE"/>
    <property type="match status" value="1"/>
</dbReference>
<dbReference type="GO" id="GO:0019448">
    <property type="term" value="P:L-cysteine catabolic process"/>
    <property type="evidence" value="ECO:0007669"/>
    <property type="project" value="TreeGrafter"/>
</dbReference>
<keyword evidence="5 10" id="KW-0883">Thioether bond</keyword>
<dbReference type="Proteomes" id="UP001152130">
    <property type="component" value="Unassembled WGS sequence"/>
</dbReference>
<evidence type="ECO:0000256" key="8">
    <source>
        <dbReference type="ARBA" id="ARBA00023004"/>
    </source>
</evidence>
<keyword evidence="8 11" id="KW-0408">Iron</keyword>
<feature type="binding site" evidence="11">
    <location>
        <position position="112"/>
    </location>
    <ligand>
        <name>Fe cation</name>
        <dbReference type="ChEBI" id="CHEBI:24875"/>
        <note>catalytic</note>
    </ligand>
</feature>
<gene>
    <name evidence="13" type="ORF">NW766_007001</name>
</gene>
<evidence type="ECO:0000256" key="1">
    <source>
        <dbReference type="ARBA" id="ARBA00000629"/>
    </source>
</evidence>
<organism evidence="13 14">
    <name type="scientific">Fusarium irregulare</name>
    <dbReference type="NCBI Taxonomy" id="2494466"/>
    <lineage>
        <taxon>Eukaryota</taxon>
        <taxon>Fungi</taxon>
        <taxon>Dikarya</taxon>
        <taxon>Ascomycota</taxon>
        <taxon>Pezizomycotina</taxon>
        <taxon>Sordariomycetes</taxon>
        <taxon>Hypocreomycetidae</taxon>
        <taxon>Hypocreales</taxon>
        <taxon>Nectriaceae</taxon>
        <taxon>Fusarium</taxon>
        <taxon>Fusarium incarnatum-equiseti species complex</taxon>
    </lineage>
</organism>
<dbReference type="CDD" id="cd10548">
    <property type="entry name" value="cupin_CDO"/>
    <property type="match status" value="1"/>
</dbReference>
<dbReference type="EMBL" id="JAPDHF010000009">
    <property type="protein sequence ID" value="KAJ4013178.1"/>
    <property type="molecule type" value="Genomic_DNA"/>
</dbReference>
<feature type="binding site" evidence="11">
    <location>
        <position position="110"/>
    </location>
    <ligand>
        <name>Fe cation</name>
        <dbReference type="ChEBI" id="CHEBI:24875"/>
        <note>catalytic</note>
    </ligand>
</feature>
<comment type="similarity">
    <text evidence="2 12">Belongs to the cysteine dioxygenase family.</text>
</comment>
<feature type="binding site" evidence="11">
    <location>
        <position position="166"/>
    </location>
    <ligand>
        <name>Fe cation</name>
        <dbReference type="ChEBI" id="CHEBI:24875"/>
        <note>catalytic</note>
    </ligand>
</feature>
<dbReference type="FunFam" id="2.60.120.10:FF:000189">
    <property type="entry name" value="Cysteine dioxygenase"/>
    <property type="match status" value="1"/>
</dbReference>
<dbReference type="OrthoDB" id="543511at2759"/>
<evidence type="ECO:0000256" key="5">
    <source>
        <dbReference type="ARBA" id="ARBA00022784"/>
    </source>
</evidence>
<dbReference type="GO" id="GO:0008198">
    <property type="term" value="F:ferrous iron binding"/>
    <property type="evidence" value="ECO:0007669"/>
    <property type="project" value="TreeGrafter"/>
</dbReference>
<dbReference type="InterPro" id="IPR014710">
    <property type="entry name" value="RmlC-like_jellyroll"/>
</dbReference>
<evidence type="ECO:0000313" key="13">
    <source>
        <dbReference type="EMBL" id="KAJ4013178.1"/>
    </source>
</evidence>
<evidence type="ECO:0000256" key="7">
    <source>
        <dbReference type="ARBA" id="ARBA00023002"/>
    </source>
</evidence>
<evidence type="ECO:0000256" key="3">
    <source>
        <dbReference type="ARBA" id="ARBA00013133"/>
    </source>
</evidence>
<comment type="cofactor">
    <cofactor evidence="12">
        <name>Fe cation</name>
        <dbReference type="ChEBI" id="CHEBI:24875"/>
    </cofactor>
    <text evidence="12">Binds 1 Fe cation per subunit.</text>
</comment>
<name>A0A9W8PPD2_9HYPO</name>
<dbReference type="PANTHER" id="PTHR12918:SF1">
    <property type="entry name" value="CYSTEINE DIOXYGENASE TYPE 1"/>
    <property type="match status" value="1"/>
</dbReference>
<keyword evidence="7 12" id="KW-0560">Oxidoreductase</keyword>
<evidence type="ECO:0000256" key="9">
    <source>
        <dbReference type="ARBA" id="ARBA00070673"/>
    </source>
</evidence>
<dbReference type="SUPFAM" id="SSF51182">
    <property type="entry name" value="RmlC-like cupins"/>
    <property type="match status" value="1"/>
</dbReference>
<keyword evidence="14" id="KW-1185">Reference proteome</keyword>
<proteinExistence type="inferred from homology"/>
<comment type="caution">
    <text evidence="13">The sequence shown here is derived from an EMBL/GenBank/DDBJ whole genome shotgun (WGS) entry which is preliminary data.</text>
</comment>
<evidence type="ECO:0000256" key="10">
    <source>
        <dbReference type="PIRSR" id="PIRSR610300-50"/>
    </source>
</evidence>
<evidence type="ECO:0000313" key="14">
    <source>
        <dbReference type="Proteomes" id="UP001152130"/>
    </source>
</evidence>
<evidence type="ECO:0000256" key="11">
    <source>
        <dbReference type="PIRSR" id="PIRSR610300-51"/>
    </source>
</evidence>
<dbReference type="GO" id="GO:0017172">
    <property type="term" value="F:cysteine dioxygenase activity"/>
    <property type="evidence" value="ECO:0007669"/>
    <property type="project" value="UniProtKB-UniRule"/>
</dbReference>
<protein>
    <recommendedName>
        <fullName evidence="9 12">Cysteine dioxygenase</fullName>
        <ecNumber evidence="3 12">1.13.11.20</ecNumber>
    </recommendedName>
</protein>
<comment type="catalytic activity">
    <reaction evidence="1 12">
        <text>L-cysteine + O2 = 3-sulfino-L-alanine + H(+)</text>
        <dbReference type="Rhea" id="RHEA:20441"/>
        <dbReference type="ChEBI" id="CHEBI:15378"/>
        <dbReference type="ChEBI" id="CHEBI:15379"/>
        <dbReference type="ChEBI" id="CHEBI:35235"/>
        <dbReference type="ChEBI" id="CHEBI:61085"/>
        <dbReference type="EC" id="1.13.11.20"/>
    </reaction>
</comment>
<dbReference type="InterPro" id="IPR011051">
    <property type="entry name" value="RmlC_Cupin_sf"/>
</dbReference>
<feature type="cross-link" description="3'-(S-cysteinyl)-tyrosine (Cys-Tyr)" evidence="10">
    <location>
        <begin position="117"/>
        <end position="182"/>
    </location>
</feature>
<keyword evidence="4 11" id="KW-0479">Metal-binding</keyword>
<dbReference type="AlphaFoldDB" id="A0A9W8PPD2"/>
<dbReference type="Gene3D" id="2.60.120.10">
    <property type="entry name" value="Jelly Rolls"/>
    <property type="match status" value="1"/>
</dbReference>
<evidence type="ECO:0000256" key="4">
    <source>
        <dbReference type="ARBA" id="ARBA00022723"/>
    </source>
</evidence>
<keyword evidence="6 12" id="KW-0223">Dioxygenase</keyword>
<evidence type="ECO:0000256" key="6">
    <source>
        <dbReference type="ARBA" id="ARBA00022964"/>
    </source>
</evidence>
<sequence length="220" mass="24413">MAIGIFSKPALGMDHSGIPSVGPCQRNRFEELVVRLKDALGPSSGLTSDDVDVNYLQQLMEGYDSSDNQWSRYAFGDSSRGYTRNLVDEGNGKSNLLVLVWSPGKGSPIHDHGKAHCLMKILRGDLTETRYAFPENNQEEEPMKVIAETVYKSGEVAYMSDDLGLHRVSNRGSDFAVSLHLYTPPNVAKKGCHIFDEKTGRKSHVPGCHYYSAYGRLLKE</sequence>
<reference evidence="13" key="1">
    <citation type="submission" date="2022-10" db="EMBL/GenBank/DDBJ databases">
        <title>Fusarium specimens isolated from Avocado Roots.</title>
        <authorList>
            <person name="Stajich J."/>
            <person name="Roper C."/>
            <person name="Heimlech-Rivalta G."/>
        </authorList>
    </citation>
    <scope>NUCLEOTIDE SEQUENCE</scope>
    <source>
        <strain evidence="13">CF00143</strain>
    </source>
</reference>